<accession>A0ABT6NG15</accession>
<dbReference type="Pfam" id="PF01381">
    <property type="entry name" value="HTH_3"/>
    <property type="match status" value="1"/>
</dbReference>
<feature type="transmembrane region" description="Helical" evidence="2">
    <location>
        <begin position="276"/>
        <end position="295"/>
    </location>
</feature>
<comment type="caution">
    <text evidence="4">The sequence shown here is derived from an EMBL/GenBank/DDBJ whole genome shotgun (WGS) entry which is preliminary data.</text>
</comment>
<dbReference type="Gene3D" id="1.10.260.40">
    <property type="entry name" value="lambda repressor-like DNA-binding domains"/>
    <property type="match status" value="1"/>
</dbReference>
<dbReference type="CDD" id="cd00093">
    <property type="entry name" value="HTH_XRE"/>
    <property type="match status" value="1"/>
</dbReference>
<keyword evidence="1" id="KW-0238">DNA-binding</keyword>
<dbReference type="PROSITE" id="PS50943">
    <property type="entry name" value="HTH_CROC1"/>
    <property type="match status" value="1"/>
</dbReference>
<evidence type="ECO:0000256" key="1">
    <source>
        <dbReference type="ARBA" id="ARBA00023125"/>
    </source>
</evidence>
<keyword evidence="5" id="KW-1185">Reference proteome</keyword>
<name>A0ABT6NG15_9FIRM</name>
<sequence>MTLAEKIIKLRKENGWSQEELADRLDITRQSVSKWESATSVPELNKIILLADLFNVTVDSLVKEDTEGYEKNDLVKKNEFRKISIDEAKEFEQFNIRKTQIIAQNVMLCIYAFIPLFLLLALRQGDIFKLSSEVSVGIGLASSFIIVSIAIRGFITAGINSTDYRFMEKQEFTLEYGIKEIYRDKLRSYRLTYSRKLSFSIILLLVSVLPLILSGIFHFSSMIALFMLTLMLLLIGGSVSQIIRTVSKYKTYQCILQEGDYSAKVRLEMMRYQKYAFIYWPIVLAIYLLWSFWTMNWGVTWLVWPVASVLFVALLGIVNLFTKNATEK</sequence>
<feature type="transmembrane region" description="Helical" evidence="2">
    <location>
        <begin position="223"/>
        <end position="243"/>
    </location>
</feature>
<dbReference type="SUPFAM" id="SSF47413">
    <property type="entry name" value="lambda repressor-like DNA-binding domains"/>
    <property type="match status" value="1"/>
</dbReference>
<evidence type="ECO:0000313" key="4">
    <source>
        <dbReference type="EMBL" id="MDH8679359.1"/>
    </source>
</evidence>
<reference evidence="4 5" key="1">
    <citation type="submission" date="2023-04" db="EMBL/GenBank/DDBJ databases">
        <title>Fusibacter bizertensis strain WBS, isolated from littoral bottom sediments of the Arctic seas - biochemical and genomic analysis.</title>
        <authorList>
            <person name="Brioukhanov A.L."/>
        </authorList>
    </citation>
    <scope>NUCLEOTIDE SEQUENCE [LARGE SCALE GENOMIC DNA]</scope>
    <source>
        <strain evidence="4 5">WBS</strain>
    </source>
</reference>
<feature type="transmembrane region" description="Helical" evidence="2">
    <location>
        <begin position="134"/>
        <end position="155"/>
    </location>
</feature>
<feature type="domain" description="HTH cro/C1-type" evidence="3">
    <location>
        <begin position="7"/>
        <end position="61"/>
    </location>
</feature>
<dbReference type="SMART" id="SM00530">
    <property type="entry name" value="HTH_XRE"/>
    <property type="match status" value="1"/>
</dbReference>
<dbReference type="InterPro" id="IPR010982">
    <property type="entry name" value="Lambda_DNA-bd_dom_sf"/>
</dbReference>
<evidence type="ECO:0000256" key="2">
    <source>
        <dbReference type="SAM" id="Phobius"/>
    </source>
</evidence>
<proteinExistence type="predicted"/>
<gene>
    <name evidence="4" type="ORF">QE109_14470</name>
</gene>
<evidence type="ECO:0000313" key="5">
    <source>
        <dbReference type="Proteomes" id="UP001158045"/>
    </source>
</evidence>
<dbReference type="PANTHER" id="PTHR46558">
    <property type="entry name" value="TRACRIPTIONAL REGULATORY PROTEIN-RELATED-RELATED"/>
    <property type="match status" value="1"/>
</dbReference>
<keyword evidence="2" id="KW-1133">Transmembrane helix</keyword>
<organism evidence="4 5">
    <name type="scientific">Fusibacter bizertensis</name>
    <dbReference type="NCBI Taxonomy" id="1488331"/>
    <lineage>
        <taxon>Bacteria</taxon>
        <taxon>Bacillati</taxon>
        <taxon>Bacillota</taxon>
        <taxon>Clostridia</taxon>
        <taxon>Eubacteriales</taxon>
        <taxon>Eubacteriales Family XII. Incertae Sedis</taxon>
        <taxon>Fusibacter</taxon>
    </lineage>
</organism>
<keyword evidence="2" id="KW-0812">Transmembrane</keyword>
<feature type="transmembrane region" description="Helical" evidence="2">
    <location>
        <begin position="197"/>
        <end position="217"/>
    </location>
</feature>
<evidence type="ECO:0000259" key="3">
    <source>
        <dbReference type="PROSITE" id="PS50943"/>
    </source>
</evidence>
<dbReference type="RefSeq" id="WP_281095255.1">
    <property type="nucleotide sequence ID" value="NZ_JARYZI010000011.1"/>
</dbReference>
<protein>
    <submittedName>
        <fullName evidence="4">Helix-turn-helix transcriptional regulator</fullName>
    </submittedName>
</protein>
<dbReference type="EMBL" id="JARYZI010000011">
    <property type="protein sequence ID" value="MDH8679359.1"/>
    <property type="molecule type" value="Genomic_DNA"/>
</dbReference>
<feature type="transmembrane region" description="Helical" evidence="2">
    <location>
        <begin position="101"/>
        <end position="122"/>
    </location>
</feature>
<dbReference type="PANTHER" id="PTHR46558:SF4">
    <property type="entry name" value="DNA-BIDING PHAGE PROTEIN"/>
    <property type="match status" value="1"/>
</dbReference>
<keyword evidence="2" id="KW-0472">Membrane</keyword>
<dbReference type="Proteomes" id="UP001158045">
    <property type="component" value="Unassembled WGS sequence"/>
</dbReference>
<dbReference type="InterPro" id="IPR001387">
    <property type="entry name" value="Cro/C1-type_HTH"/>
</dbReference>
<feature type="transmembrane region" description="Helical" evidence="2">
    <location>
        <begin position="301"/>
        <end position="322"/>
    </location>
</feature>